<keyword evidence="6" id="KW-1185">Reference proteome</keyword>
<evidence type="ECO:0000256" key="3">
    <source>
        <dbReference type="ARBA" id="ARBA00038502"/>
    </source>
</evidence>
<dbReference type="InterPro" id="IPR016181">
    <property type="entry name" value="Acyl_CoA_acyltransferase"/>
</dbReference>
<dbReference type="EMBL" id="CP089982">
    <property type="protein sequence ID" value="WXA93449.1"/>
    <property type="molecule type" value="Genomic_DNA"/>
</dbReference>
<dbReference type="PROSITE" id="PS51186">
    <property type="entry name" value="GNAT"/>
    <property type="match status" value="1"/>
</dbReference>
<dbReference type="Proteomes" id="UP001379533">
    <property type="component" value="Chromosome"/>
</dbReference>
<accession>A0ABZ2K417</accession>
<evidence type="ECO:0000313" key="6">
    <source>
        <dbReference type="Proteomes" id="UP001379533"/>
    </source>
</evidence>
<reference evidence="5 6" key="1">
    <citation type="submission" date="2021-12" db="EMBL/GenBank/DDBJ databases">
        <title>Discovery of the Pendulisporaceae a myxobacterial family with distinct sporulation behavior and unique specialized metabolism.</title>
        <authorList>
            <person name="Garcia R."/>
            <person name="Popoff A."/>
            <person name="Bader C.D."/>
            <person name="Loehr J."/>
            <person name="Walesch S."/>
            <person name="Walt C."/>
            <person name="Boldt J."/>
            <person name="Bunk B."/>
            <person name="Haeckl F.J.F.P.J."/>
            <person name="Gunesch A.P."/>
            <person name="Birkelbach J."/>
            <person name="Nuebel U."/>
            <person name="Pietschmann T."/>
            <person name="Bach T."/>
            <person name="Mueller R."/>
        </authorList>
    </citation>
    <scope>NUCLEOTIDE SEQUENCE [LARGE SCALE GENOMIC DNA]</scope>
    <source>
        <strain evidence="5 6">MSr12523</strain>
    </source>
</reference>
<evidence type="ECO:0000313" key="5">
    <source>
        <dbReference type="EMBL" id="WXA93449.1"/>
    </source>
</evidence>
<proteinExistence type="inferred from homology"/>
<dbReference type="RefSeq" id="WP_394844048.1">
    <property type="nucleotide sequence ID" value="NZ_CP089982.1"/>
</dbReference>
<keyword evidence="2" id="KW-0012">Acyltransferase</keyword>
<gene>
    <name evidence="5" type="ORF">LZC95_44215</name>
</gene>
<sequence length="208" mass="23770">MTTKNPTMRPIERAPSPPLATVLRTPRLILRPGRESDVPALLRASRRNADHLRPWSPAPPPGEVRASLTTASKEVARDRILWKRGTHCAFYIFLADEEAPKIIGRIVLSNIVRRVFQNAYLGYWIDRDLQGQGYMSEAVDAVVDFAFGPMALHRVQAAVMPRNPGSMRVLEKCGFRREGYAVRYLKIANHWEDHVIFAITREERDERD</sequence>
<keyword evidence="1" id="KW-0808">Transferase</keyword>
<protein>
    <submittedName>
        <fullName evidence="5">GNAT family N-acetyltransferase</fullName>
    </submittedName>
</protein>
<dbReference type="PANTHER" id="PTHR43792:SF8">
    <property type="entry name" value="[RIBOSOMAL PROTEIN US5]-ALANINE N-ACETYLTRANSFERASE"/>
    <property type="match status" value="1"/>
</dbReference>
<comment type="similarity">
    <text evidence="3">Belongs to the acetyltransferase family. RimJ subfamily.</text>
</comment>
<name>A0ABZ2K417_9BACT</name>
<dbReference type="Pfam" id="PF13302">
    <property type="entry name" value="Acetyltransf_3"/>
    <property type="match status" value="1"/>
</dbReference>
<dbReference type="InterPro" id="IPR051531">
    <property type="entry name" value="N-acetyltransferase"/>
</dbReference>
<feature type="domain" description="N-acetyltransferase" evidence="4">
    <location>
        <begin position="28"/>
        <end position="202"/>
    </location>
</feature>
<dbReference type="InterPro" id="IPR000182">
    <property type="entry name" value="GNAT_dom"/>
</dbReference>
<evidence type="ECO:0000259" key="4">
    <source>
        <dbReference type="PROSITE" id="PS51186"/>
    </source>
</evidence>
<evidence type="ECO:0000256" key="1">
    <source>
        <dbReference type="ARBA" id="ARBA00022679"/>
    </source>
</evidence>
<dbReference type="Gene3D" id="3.40.630.30">
    <property type="match status" value="1"/>
</dbReference>
<organism evidence="5 6">
    <name type="scientific">Pendulispora brunnea</name>
    <dbReference type="NCBI Taxonomy" id="2905690"/>
    <lineage>
        <taxon>Bacteria</taxon>
        <taxon>Pseudomonadati</taxon>
        <taxon>Myxococcota</taxon>
        <taxon>Myxococcia</taxon>
        <taxon>Myxococcales</taxon>
        <taxon>Sorangiineae</taxon>
        <taxon>Pendulisporaceae</taxon>
        <taxon>Pendulispora</taxon>
    </lineage>
</organism>
<dbReference type="PANTHER" id="PTHR43792">
    <property type="entry name" value="GNAT FAMILY, PUTATIVE (AFU_ORTHOLOGUE AFUA_3G00765)-RELATED-RELATED"/>
    <property type="match status" value="1"/>
</dbReference>
<dbReference type="SUPFAM" id="SSF55729">
    <property type="entry name" value="Acyl-CoA N-acyltransferases (Nat)"/>
    <property type="match status" value="1"/>
</dbReference>
<evidence type="ECO:0000256" key="2">
    <source>
        <dbReference type="ARBA" id="ARBA00023315"/>
    </source>
</evidence>